<evidence type="ECO:0000313" key="4">
    <source>
        <dbReference type="Proteomes" id="UP000653305"/>
    </source>
</evidence>
<proteinExistence type="predicted"/>
<dbReference type="Proteomes" id="UP000653305">
    <property type="component" value="Unassembled WGS sequence"/>
</dbReference>
<dbReference type="SUPFAM" id="SSF55797">
    <property type="entry name" value="PR-1-like"/>
    <property type="match status" value="1"/>
</dbReference>
<organism evidence="3 4">
    <name type="scientific">Phtheirospermum japonicum</name>
    <dbReference type="NCBI Taxonomy" id="374723"/>
    <lineage>
        <taxon>Eukaryota</taxon>
        <taxon>Viridiplantae</taxon>
        <taxon>Streptophyta</taxon>
        <taxon>Embryophyta</taxon>
        <taxon>Tracheophyta</taxon>
        <taxon>Spermatophyta</taxon>
        <taxon>Magnoliopsida</taxon>
        <taxon>eudicotyledons</taxon>
        <taxon>Gunneridae</taxon>
        <taxon>Pentapetalae</taxon>
        <taxon>asterids</taxon>
        <taxon>lamiids</taxon>
        <taxon>Lamiales</taxon>
        <taxon>Orobanchaceae</taxon>
        <taxon>Orobanchaceae incertae sedis</taxon>
        <taxon>Phtheirospermum</taxon>
    </lineage>
</organism>
<evidence type="ECO:0000256" key="1">
    <source>
        <dbReference type="ARBA" id="ARBA00023265"/>
    </source>
</evidence>
<dbReference type="GO" id="GO:0005576">
    <property type="term" value="C:extracellular region"/>
    <property type="evidence" value="ECO:0007669"/>
    <property type="project" value="InterPro"/>
</dbReference>
<dbReference type="PROSITE" id="PS01009">
    <property type="entry name" value="CRISP_1"/>
    <property type="match status" value="1"/>
</dbReference>
<evidence type="ECO:0000313" key="3">
    <source>
        <dbReference type="EMBL" id="GFP99422.1"/>
    </source>
</evidence>
<gene>
    <name evidence="3" type="ORF">PHJA_002086300</name>
</gene>
<dbReference type="FunFam" id="3.40.33.10:FF:000004">
    <property type="entry name" value="CAP, cysteine-rich secretory protein, antigen 5"/>
    <property type="match status" value="1"/>
</dbReference>
<keyword evidence="1" id="KW-0568">Pathogenesis-related protein</keyword>
<reference evidence="3" key="1">
    <citation type="submission" date="2020-07" db="EMBL/GenBank/DDBJ databases">
        <title>Ethylene signaling mediates host invasion by parasitic plants.</title>
        <authorList>
            <person name="Yoshida S."/>
        </authorList>
    </citation>
    <scope>NUCLEOTIDE SEQUENCE</scope>
    <source>
        <strain evidence="3">Okayama</strain>
    </source>
</reference>
<comment type="caution">
    <text evidence="3">The sequence shown here is derived from an EMBL/GenBank/DDBJ whole genome shotgun (WGS) entry which is preliminary data.</text>
</comment>
<protein>
    <submittedName>
        <fullName evidence="3">Pathogenesis-related protein 1a</fullName>
    </submittedName>
</protein>
<dbReference type="PANTHER" id="PTHR10334">
    <property type="entry name" value="CYSTEINE-RICH SECRETORY PROTEIN-RELATED"/>
    <property type="match status" value="1"/>
</dbReference>
<dbReference type="PRINTS" id="PR00837">
    <property type="entry name" value="V5TPXLIKE"/>
</dbReference>
<dbReference type="InterPro" id="IPR035940">
    <property type="entry name" value="CAP_sf"/>
</dbReference>
<keyword evidence="4" id="KW-1185">Reference proteome</keyword>
<dbReference type="AlphaFoldDB" id="A0A830CMF3"/>
<dbReference type="Pfam" id="PF00188">
    <property type="entry name" value="CAP"/>
    <property type="match status" value="1"/>
</dbReference>
<dbReference type="InterPro" id="IPR014044">
    <property type="entry name" value="CAP_dom"/>
</dbReference>
<dbReference type="PROSITE" id="PS01010">
    <property type="entry name" value="CRISP_2"/>
    <property type="match status" value="1"/>
</dbReference>
<feature type="domain" description="SCP" evidence="2">
    <location>
        <begin position="9"/>
        <end position="145"/>
    </location>
</feature>
<keyword evidence="1" id="KW-0611">Plant defense</keyword>
<accession>A0A830CMF3</accession>
<sequence>MANYQVPDNSQHEFLETHNEVRANVTKETNIYLPPLVWNHTVASYAWSYAHNRSKDCDMVHSEGPYGENLTEGNPFSATDAVKFWASEKSDYNYEHNSCADGQVCGHYTQIVWKSSTQLGCARLQCTNGMFFMICNYYPPGNYGGERPY</sequence>
<dbReference type="EMBL" id="BMAC01000572">
    <property type="protein sequence ID" value="GFP99422.1"/>
    <property type="molecule type" value="Genomic_DNA"/>
</dbReference>
<name>A0A830CMF3_9LAMI</name>
<dbReference type="InterPro" id="IPR001283">
    <property type="entry name" value="CRISP-related"/>
</dbReference>
<dbReference type="CDD" id="cd05381">
    <property type="entry name" value="CAP_PR-1"/>
    <property type="match status" value="1"/>
</dbReference>
<dbReference type="OrthoDB" id="337038at2759"/>
<dbReference type="SMART" id="SM00198">
    <property type="entry name" value="SCP"/>
    <property type="match status" value="1"/>
</dbReference>
<evidence type="ECO:0000259" key="2">
    <source>
        <dbReference type="SMART" id="SM00198"/>
    </source>
</evidence>
<dbReference type="InterPro" id="IPR018244">
    <property type="entry name" value="Allrgn_V5/Tpx1_CS"/>
</dbReference>
<dbReference type="Gene3D" id="3.40.33.10">
    <property type="entry name" value="CAP"/>
    <property type="match status" value="1"/>
</dbReference>